<evidence type="ECO:0000313" key="1">
    <source>
        <dbReference type="EMBL" id="MDI3418688.1"/>
    </source>
</evidence>
<proteinExistence type="predicted"/>
<dbReference type="EMBL" id="JASCIS010000007">
    <property type="protein sequence ID" value="MDI3418688.1"/>
    <property type="molecule type" value="Genomic_DNA"/>
</dbReference>
<reference evidence="1 2" key="1">
    <citation type="submission" date="2023-05" db="EMBL/GenBank/DDBJ databases">
        <title>Draft genome sequence of Streptomyces sp. B-S-A12 isolated from a cave soil in Thailand.</title>
        <authorList>
            <person name="Chamroensaksri N."/>
            <person name="Muangham S."/>
        </authorList>
    </citation>
    <scope>NUCLEOTIDE SEQUENCE [LARGE SCALE GENOMIC DNA]</scope>
    <source>
        <strain evidence="1 2">B-S-A12</strain>
    </source>
</reference>
<protein>
    <submittedName>
        <fullName evidence="1">Uncharacterized protein</fullName>
    </submittedName>
</protein>
<sequence length="253" mass="28423">MRRTLHVLRPSYEGRGAALTEHGLYLLTHLVFRSLDTEPIDEPDPKQEWAAAAVAEVPQLVRALLPEVVAAIDELFTDRSRIQAVCADVVRCRALVDYVLSPTADRSGEKLEQDKYRRRPMQRKTRRPNAVHVLVDKGVLEEGAPLTLTMAYPLEAEALRDWLSENQKRSLATWVNHRSKPILWAADGKQYSPSGLITHMWELAEWERRPVANQGTARWVTAAGETLADLAWRVLGELEESVEDDVSTGPSSG</sequence>
<accession>A0ABT6SUC4</accession>
<organism evidence="1 2">
    <name type="scientific">Streptomyces luteolus</name>
    <dbReference type="NCBI Taxonomy" id="3043615"/>
    <lineage>
        <taxon>Bacteria</taxon>
        <taxon>Bacillati</taxon>
        <taxon>Actinomycetota</taxon>
        <taxon>Actinomycetes</taxon>
        <taxon>Kitasatosporales</taxon>
        <taxon>Streptomycetaceae</taxon>
        <taxon>Streptomyces</taxon>
    </lineage>
</organism>
<keyword evidence="2" id="KW-1185">Reference proteome</keyword>
<evidence type="ECO:0000313" key="2">
    <source>
        <dbReference type="Proteomes" id="UP001237105"/>
    </source>
</evidence>
<comment type="caution">
    <text evidence="1">The sequence shown here is derived from an EMBL/GenBank/DDBJ whole genome shotgun (WGS) entry which is preliminary data.</text>
</comment>
<name>A0ABT6SUC4_9ACTN</name>
<dbReference type="RefSeq" id="WP_282534604.1">
    <property type="nucleotide sequence ID" value="NZ_JASCIS010000007.1"/>
</dbReference>
<dbReference type="Proteomes" id="UP001237105">
    <property type="component" value="Unassembled WGS sequence"/>
</dbReference>
<gene>
    <name evidence="1" type="ORF">QIT00_08945</name>
</gene>